<reference evidence="2" key="2">
    <citation type="journal article" date="2019" name="IMA Fungus">
        <title>Genome sequencing and comparison of five Tilletia species to identify candidate genes for the detection of regulated species infecting wheat.</title>
        <authorList>
            <person name="Nguyen H.D.T."/>
            <person name="Sultana T."/>
            <person name="Kesanakurti P."/>
            <person name="Hambleton S."/>
        </authorList>
    </citation>
    <scope>NUCLEOTIDE SEQUENCE</scope>
    <source>
        <strain evidence="2">DAOMC 236416</strain>
    </source>
</reference>
<gene>
    <name evidence="2" type="ORF">A4X13_0g1853</name>
</gene>
<keyword evidence="3" id="KW-1185">Reference proteome</keyword>
<reference evidence="2" key="1">
    <citation type="submission" date="2016-04" db="EMBL/GenBank/DDBJ databases">
        <authorList>
            <person name="Nguyen H.D."/>
            <person name="Samba Siva P."/>
            <person name="Cullis J."/>
            <person name="Levesque C.A."/>
            <person name="Hambleton S."/>
        </authorList>
    </citation>
    <scope>NUCLEOTIDE SEQUENCE</scope>
    <source>
        <strain evidence="2">DAOMC 236416</strain>
    </source>
</reference>
<organism evidence="2 3">
    <name type="scientific">Tilletia indica</name>
    <dbReference type="NCBI Taxonomy" id="43049"/>
    <lineage>
        <taxon>Eukaryota</taxon>
        <taxon>Fungi</taxon>
        <taxon>Dikarya</taxon>
        <taxon>Basidiomycota</taxon>
        <taxon>Ustilaginomycotina</taxon>
        <taxon>Exobasidiomycetes</taxon>
        <taxon>Tilletiales</taxon>
        <taxon>Tilletiaceae</taxon>
        <taxon>Tilletia</taxon>
    </lineage>
</organism>
<evidence type="ECO:0000313" key="2">
    <source>
        <dbReference type="EMBL" id="KAE8258170.1"/>
    </source>
</evidence>
<feature type="compositionally biased region" description="Basic and acidic residues" evidence="1">
    <location>
        <begin position="243"/>
        <end position="257"/>
    </location>
</feature>
<feature type="region of interest" description="Disordered" evidence="1">
    <location>
        <begin position="236"/>
        <end position="257"/>
    </location>
</feature>
<name>A0A177TPD8_9BASI</name>
<evidence type="ECO:0000313" key="3">
    <source>
        <dbReference type="Proteomes" id="UP000077521"/>
    </source>
</evidence>
<proteinExistence type="predicted"/>
<dbReference type="AlphaFoldDB" id="A0A177TPD8"/>
<dbReference type="EMBL" id="LWDF02000080">
    <property type="protein sequence ID" value="KAE8258170.1"/>
    <property type="molecule type" value="Genomic_DNA"/>
</dbReference>
<protein>
    <submittedName>
        <fullName evidence="2">Uncharacterized protein</fullName>
    </submittedName>
</protein>
<accession>A0A177TPD8</accession>
<dbReference type="OrthoDB" id="3406982at2759"/>
<dbReference type="Proteomes" id="UP000077521">
    <property type="component" value="Unassembled WGS sequence"/>
</dbReference>
<sequence length="257" mass="28097">MLFITTTLLPTRAGHWPLTMATGPTIATWRPPNIPGIPASLQENAENIRGAYVNSGRMSGGLGRLQSTTYLFKRAAAHNTTATGQARDGVRRILAQMQGGVKKHLLDTQARLDREVLRVDREMDSLKDLVVAELDFTQQNVDRDVVATMGEVESVLAGVGQGTEQELQAAISSLKQCSSDLERDINAAESDYMASLSQILAYSSWSSAWPEAVRTVQQLQRTNAVQMAPPRYLATTAQGSIVTERRPEESDREADAL</sequence>
<evidence type="ECO:0000256" key="1">
    <source>
        <dbReference type="SAM" id="MobiDB-lite"/>
    </source>
</evidence>
<comment type="caution">
    <text evidence="2">The sequence shown here is derived from an EMBL/GenBank/DDBJ whole genome shotgun (WGS) entry which is preliminary data.</text>
</comment>